<evidence type="ECO:0000313" key="2">
    <source>
        <dbReference type="Proteomes" id="UP001221757"/>
    </source>
</evidence>
<name>A0AAD7GU58_MYCRO</name>
<gene>
    <name evidence="1" type="ORF">B0H17DRAFT_1126136</name>
</gene>
<dbReference type="EMBL" id="JARKIE010000008">
    <property type="protein sequence ID" value="KAJ7705275.1"/>
    <property type="molecule type" value="Genomic_DNA"/>
</dbReference>
<dbReference type="AlphaFoldDB" id="A0AAD7GU58"/>
<reference evidence="1" key="1">
    <citation type="submission" date="2023-03" db="EMBL/GenBank/DDBJ databases">
        <title>Massive genome expansion in bonnet fungi (Mycena s.s.) driven by repeated elements and novel gene families across ecological guilds.</title>
        <authorList>
            <consortium name="Lawrence Berkeley National Laboratory"/>
            <person name="Harder C.B."/>
            <person name="Miyauchi S."/>
            <person name="Viragh M."/>
            <person name="Kuo A."/>
            <person name="Thoen E."/>
            <person name="Andreopoulos B."/>
            <person name="Lu D."/>
            <person name="Skrede I."/>
            <person name="Drula E."/>
            <person name="Henrissat B."/>
            <person name="Morin E."/>
            <person name="Kohler A."/>
            <person name="Barry K."/>
            <person name="LaButti K."/>
            <person name="Morin E."/>
            <person name="Salamov A."/>
            <person name="Lipzen A."/>
            <person name="Mereny Z."/>
            <person name="Hegedus B."/>
            <person name="Baldrian P."/>
            <person name="Stursova M."/>
            <person name="Weitz H."/>
            <person name="Taylor A."/>
            <person name="Grigoriev I.V."/>
            <person name="Nagy L.G."/>
            <person name="Martin F."/>
            <person name="Kauserud H."/>
        </authorList>
    </citation>
    <scope>NUCLEOTIDE SEQUENCE</scope>
    <source>
        <strain evidence="1">CBHHK067</strain>
    </source>
</reference>
<dbReference type="Proteomes" id="UP001221757">
    <property type="component" value="Unassembled WGS sequence"/>
</dbReference>
<proteinExistence type="predicted"/>
<evidence type="ECO:0000313" key="1">
    <source>
        <dbReference type="EMBL" id="KAJ7705275.1"/>
    </source>
</evidence>
<protein>
    <submittedName>
        <fullName evidence="1">Uncharacterized protein</fullName>
    </submittedName>
</protein>
<organism evidence="1 2">
    <name type="scientific">Mycena rosella</name>
    <name type="common">Pink bonnet</name>
    <name type="synonym">Agaricus rosellus</name>
    <dbReference type="NCBI Taxonomy" id="1033263"/>
    <lineage>
        <taxon>Eukaryota</taxon>
        <taxon>Fungi</taxon>
        <taxon>Dikarya</taxon>
        <taxon>Basidiomycota</taxon>
        <taxon>Agaricomycotina</taxon>
        <taxon>Agaricomycetes</taxon>
        <taxon>Agaricomycetidae</taxon>
        <taxon>Agaricales</taxon>
        <taxon>Marasmiineae</taxon>
        <taxon>Mycenaceae</taxon>
        <taxon>Mycena</taxon>
    </lineage>
</organism>
<keyword evidence="2" id="KW-1185">Reference proteome</keyword>
<sequence length="445" mass="50294">MFSTLLTAVPAAYTFLLLSWHLFRRHPLTKNNGFGDLSLLQHSRNPTEKIKGTAVVCGGRSVVTGLIFTLKALLDYEQHAFVDHFERILIVESEAWLASEEGRKVDGWDHKVQRTRVMQSISLHGAFVRVPWSAYKFKLPKTMYASRAGFETFLRCLVLDRDSYPNIEFITGTVTDVKLDPADHSQLSAVVVRRESGVQEFAAALVADCPGPTRAGMKWLERNGYGYSPTYPAGKLPLDQLKISFDQKLPYAFMMFHINPAFHNRLPFPEDLKGAKPIYSFLEDGVDKGRIIVIVFVGHYGTIRSQPKNLAELKDYVRGLYTVQPIPTWVFEVIDNLEEIEDSAMVSLLKVAPTTYIRYHRATNLPSNWTALGDSVMTPLESDVLILTSEDCTKVFRSALALHKVLLGAQAKSGNTLPFDFSTKFFREQFDKSDWSWQNTRIMGA</sequence>
<accession>A0AAD7GU58</accession>
<comment type="caution">
    <text evidence="1">The sequence shown here is derived from an EMBL/GenBank/DDBJ whole genome shotgun (WGS) entry which is preliminary data.</text>
</comment>